<proteinExistence type="predicted"/>
<evidence type="ECO:0000313" key="3">
    <source>
        <dbReference type="EMBL" id="GAA08361.1"/>
    </source>
</evidence>
<gene>
    <name evidence="3" type="ORF">ATPR_1365</name>
</gene>
<name>F7VDB6_9PROT</name>
<feature type="compositionally biased region" description="Low complexity" evidence="1">
    <location>
        <begin position="133"/>
        <end position="143"/>
    </location>
</feature>
<evidence type="ECO:0000256" key="2">
    <source>
        <dbReference type="SAM" id="Phobius"/>
    </source>
</evidence>
<keyword evidence="2" id="KW-0472">Membrane</keyword>
<sequence length="192" mass="20297">MSANAPETGRSVFSPLASDAVFRRFRHSAKRHITAFSAASCKDNLVMKNKAFHACLMASLLAVGFPASVWAAGRTTRLPHTPFAQSGPTPPSTAPTAKPATPTTTRTATPPNRYSDGTGDELVDRLNNAQLNQNYRGPYYYPGQPVPPFQATAPDKLTPATPATSPAATGPKPSTPQQAPLTPPATQGTPFR</sequence>
<feature type="transmembrane region" description="Helical" evidence="2">
    <location>
        <begin position="51"/>
        <end position="72"/>
    </location>
</feature>
<organism evidence="3 4">
    <name type="scientific">Acetobacter tropicalis NBRC 101654</name>
    <dbReference type="NCBI Taxonomy" id="749388"/>
    <lineage>
        <taxon>Bacteria</taxon>
        <taxon>Pseudomonadati</taxon>
        <taxon>Pseudomonadota</taxon>
        <taxon>Alphaproteobacteria</taxon>
        <taxon>Acetobacterales</taxon>
        <taxon>Acetobacteraceae</taxon>
        <taxon>Acetobacter</taxon>
    </lineage>
</organism>
<feature type="compositionally biased region" description="Low complexity" evidence="1">
    <location>
        <begin position="94"/>
        <end position="111"/>
    </location>
</feature>
<protein>
    <submittedName>
        <fullName evidence="3">Uncharacterized protein</fullName>
    </submittedName>
</protein>
<keyword evidence="2" id="KW-0812">Transmembrane</keyword>
<feature type="region of interest" description="Disordered" evidence="1">
    <location>
        <begin position="133"/>
        <end position="192"/>
    </location>
</feature>
<reference evidence="3 4" key="1">
    <citation type="journal article" date="2011" name="Biochem. Biophys. Res. Commun.">
        <title>Increased number of Arginine-based salt bridges contributes to the thermotolerance of thermotolerant acetic acid bacteria, Acetobacter tropicalis SKU1100.</title>
        <authorList>
            <person name="Matsutani M."/>
            <person name="Hirakawa H."/>
            <person name="Nishikura M."/>
            <person name="Soemphol W."/>
            <person name="Ali I.A.I."/>
            <person name="Yakushi T."/>
            <person name="Matsushita K."/>
        </authorList>
    </citation>
    <scope>NUCLEOTIDE SEQUENCE [LARGE SCALE GENOMIC DNA]</scope>
    <source>
        <strain evidence="3 4">NBRC 101654</strain>
    </source>
</reference>
<comment type="caution">
    <text evidence="3">The sequence shown here is derived from an EMBL/GenBank/DDBJ whole genome shotgun (WGS) entry which is preliminary data.</text>
</comment>
<accession>F7VDB6</accession>
<feature type="compositionally biased region" description="Low complexity" evidence="1">
    <location>
        <begin position="158"/>
        <end position="192"/>
    </location>
</feature>
<dbReference type="EMBL" id="BABS01000031">
    <property type="protein sequence ID" value="GAA08361.1"/>
    <property type="molecule type" value="Genomic_DNA"/>
</dbReference>
<dbReference type="AlphaFoldDB" id="F7VDB6"/>
<evidence type="ECO:0000256" key="1">
    <source>
        <dbReference type="SAM" id="MobiDB-lite"/>
    </source>
</evidence>
<feature type="region of interest" description="Disordered" evidence="1">
    <location>
        <begin position="80"/>
        <end position="121"/>
    </location>
</feature>
<dbReference type="Proteomes" id="UP000004319">
    <property type="component" value="Unassembled WGS sequence"/>
</dbReference>
<evidence type="ECO:0000313" key="4">
    <source>
        <dbReference type="Proteomes" id="UP000004319"/>
    </source>
</evidence>
<keyword evidence="2" id="KW-1133">Transmembrane helix</keyword>